<organism evidence="1 2">
    <name type="scientific">Carjivirus communis</name>
    <dbReference type="NCBI Taxonomy" id="2955582"/>
    <lineage>
        <taxon>Viruses</taxon>
        <taxon>Duplodnaviria</taxon>
        <taxon>Heunggongvirae</taxon>
        <taxon>Uroviricota</taxon>
        <taxon>Caudoviricetes</taxon>
        <taxon>Crassvirales</taxon>
        <taxon>Intestiviridae</taxon>
        <taxon>Crudevirinae</taxon>
        <taxon>Carjivirus</taxon>
    </lineage>
</organism>
<evidence type="ECO:0000313" key="1">
    <source>
        <dbReference type="EMBL" id="DAB41564.1"/>
    </source>
</evidence>
<accession>A0A348JCR9</accession>
<dbReference type="EMBL" id="BK010471">
    <property type="protein sequence ID" value="DAB41564.1"/>
    <property type="molecule type" value="Genomic_DNA"/>
</dbReference>
<dbReference type="Proteomes" id="UP001097704">
    <property type="component" value="Segment"/>
</dbReference>
<gene>
    <name evidence="1" type="primary">KP06_gp46</name>
</gene>
<dbReference type="GeneID" id="75576113"/>
<name>A0A348JCR9_9CAUD</name>
<protein>
    <submittedName>
        <fullName evidence="1">Uncharacterized protein</fullName>
    </submittedName>
</protein>
<dbReference type="KEGG" id="vg:75576113"/>
<proteinExistence type="predicted"/>
<sequence length="857" mass="95064">MPINFYTPTFRQQVNPIDLNVLARTYNTLEQGHQQAIQTKSQIDAQLAQLDLNEAEDAWRQEQLNKVRNALTENMQYGNAYSSLDDIVGTYGDITSSPGMIGRLRAQQDYKAYMDNLDKRTDLSEDYKNYYRAVNKYNYQDITDKNGNVIGGSKWTPIDKEVSEIPMNQILNQALQWAAKEQGGGSQTRWLDANGKVTDDITKSVTGEIYSHTKGDWQRLSKAKLAEAVKAVIENTPGAKASLEQDYKIAKWKYDQNGSNPDITDKNGILLTPEQYLAKRIDPFYNAATFYNQSSNTTYGEAWKAQLALAKQAGLGSTNQRKQAIDNLTYKGTPVHIDNFMPAQAQAEITSNRQSIAGLLSKYNPDININLSTANPDDIRTSIMTNITNPSDRAYALSYLNDIIDNQEYINSLKVGKSQDSIDGFDTYNSIISLSDLPSNKYSDRYSKYVNQIFGDSSAIRQYFNNDDVYNSFINAIGGEKKAASLGVRFGSDGNGYRYAELPKDYHKSIYSFGKAVKEAEDTRNPLNAFLNSAKTRFFGYGDKFVRVNSNGEEHHAGLPTGNKEPYIGLIDYVDSLKSKNDAVLDGGQITSSTIGISAMTPELAELNFVMSSNPEAASKYSAQKKQLEEQAMSAIKAGIDLTQGESYITSENGIFEPMSSEDRKAYTAYLRSAKENEITPTIVRDPKTGDVGVQINIAGYYDTEGKLKREPITLLVGSGAIDSSIIQSWNQDTSWRAAGKVENYYNANRPISLTNNAAFTGIDKFKLVPNGGGFNLINSTNNQTIGLVSKENAVDIVDNLSQWEQTVTAVKAGMAVDENAVKAIQQNVATKLAQLSGSSDPYVIQYYYDELTNNLY</sequence>
<evidence type="ECO:0000313" key="2">
    <source>
        <dbReference type="Proteomes" id="UP001097704"/>
    </source>
</evidence>
<dbReference type="RefSeq" id="YP_010509452.1">
    <property type="nucleotide sequence ID" value="NC_067194.1"/>
</dbReference>
<reference evidence="1 2" key="1">
    <citation type="journal article" date="2014" name="Nat. Commun.">
        <title>A highly abundant bacteriophage discovered in the unknown sequences of human faecal metagenomes.</title>
        <authorList>
            <person name="Dutilh B.E."/>
            <person name="Cassman N."/>
            <person name="McNair K."/>
            <person name="Sanchez S.E."/>
            <person name="Silva G.G."/>
            <person name="Boling L."/>
            <person name="Barr J.J."/>
            <person name="Speth D.R."/>
            <person name="Seguritan V."/>
            <person name="Aziz R.K."/>
            <person name="Felts B."/>
            <person name="Dinsdale E.A."/>
            <person name="Mokili J.L."/>
            <person name="Edwards R.A."/>
        </authorList>
    </citation>
    <scope>NUCLEOTIDE SEQUENCE [LARGE SCALE GENOMIC DNA]</scope>
</reference>
<keyword evidence="2" id="KW-1185">Reference proteome</keyword>